<comment type="similarity">
    <text evidence="4">Belongs to the transketolase family.</text>
</comment>
<dbReference type="Pfam" id="PF00456">
    <property type="entry name" value="Transketolase_N"/>
    <property type="match status" value="1"/>
</dbReference>
<dbReference type="GO" id="GO:0046872">
    <property type="term" value="F:metal ion binding"/>
    <property type="evidence" value="ECO:0007669"/>
    <property type="project" value="UniProtKB-KW"/>
</dbReference>
<organism evidence="6 7">
    <name type="scientific">Lophiostoma macrostomum CBS 122681</name>
    <dbReference type="NCBI Taxonomy" id="1314788"/>
    <lineage>
        <taxon>Eukaryota</taxon>
        <taxon>Fungi</taxon>
        <taxon>Dikarya</taxon>
        <taxon>Ascomycota</taxon>
        <taxon>Pezizomycotina</taxon>
        <taxon>Dothideomycetes</taxon>
        <taxon>Pleosporomycetidae</taxon>
        <taxon>Pleosporales</taxon>
        <taxon>Lophiostomataceae</taxon>
        <taxon>Lophiostoma</taxon>
    </lineage>
</organism>
<dbReference type="SMART" id="SM00861">
    <property type="entry name" value="Transket_pyr"/>
    <property type="match status" value="1"/>
</dbReference>
<dbReference type="InterPro" id="IPR033247">
    <property type="entry name" value="Transketolase_fam"/>
</dbReference>
<evidence type="ECO:0000313" key="7">
    <source>
        <dbReference type="Proteomes" id="UP000799324"/>
    </source>
</evidence>
<dbReference type="AlphaFoldDB" id="A0A6A6SRD6"/>
<dbReference type="GO" id="GO:0005829">
    <property type="term" value="C:cytosol"/>
    <property type="evidence" value="ECO:0007669"/>
    <property type="project" value="TreeGrafter"/>
</dbReference>
<dbReference type="EMBL" id="MU004513">
    <property type="protein sequence ID" value="KAF2648948.1"/>
    <property type="molecule type" value="Genomic_DNA"/>
</dbReference>
<comment type="cofactor">
    <cofactor evidence="1">
        <name>Co(2+)</name>
        <dbReference type="ChEBI" id="CHEBI:48828"/>
    </cofactor>
</comment>
<evidence type="ECO:0000256" key="1">
    <source>
        <dbReference type="ARBA" id="ARBA00001941"/>
    </source>
</evidence>
<dbReference type="Proteomes" id="UP000799324">
    <property type="component" value="Unassembled WGS sequence"/>
</dbReference>
<dbReference type="InterPro" id="IPR029061">
    <property type="entry name" value="THDP-binding"/>
</dbReference>
<dbReference type="SUPFAM" id="SSF52922">
    <property type="entry name" value="TK C-terminal domain-like"/>
    <property type="match status" value="1"/>
</dbReference>
<dbReference type="Gene3D" id="3.40.50.970">
    <property type="match status" value="2"/>
</dbReference>
<gene>
    <name evidence="6" type="ORF">K491DRAFT_771786</name>
</gene>
<name>A0A6A6SRD6_9PLEO</name>
<dbReference type="GO" id="GO:0006098">
    <property type="term" value="P:pentose-phosphate shunt"/>
    <property type="evidence" value="ECO:0007669"/>
    <property type="project" value="TreeGrafter"/>
</dbReference>
<evidence type="ECO:0000256" key="3">
    <source>
        <dbReference type="ARBA" id="ARBA00001964"/>
    </source>
</evidence>
<proteinExistence type="inferred from homology"/>
<dbReference type="SUPFAM" id="SSF52518">
    <property type="entry name" value="Thiamin diphosphate-binding fold (THDP-binding)"/>
    <property type="match status" value="2"/>
</dbReference>
<comment type="cofactor">
    <cofactor evidence="3">
        <name>thiamine diphosphate</name>
        <dbReference type="ChEBI" id="CHEBI:58937"/>
    </cofactor>
</comment>
<dbReference type="GO" id="GO:0004802">
    <property type="term" value="F:transketolase activity"/>
    <property type="evidence" value="ECO:0007669"/>
    <property type="project" value="TreeGrafter"/>
</dbReference>
<sequence length="612" mass="67971">MAVEGATTASPRFRLSPEDRKLVPIALSTFRCFVSDLCEQYKGGHPGSAMGMAAIGLALWKYSMNYSPANPEYFNRDRFVLSTGHTCIFQYLHLHLTGYDSMTMDQLKGYHSSLPSLCPGHPEIEHPGIELTTGPLGQGIANAVGLAMATKHLAATYNQPHYNIANNMTWCIVGDACLQEGKLNNLYVIYNNNQVTCNGSVNLYNNEDVNIKMRAYAWNFLEIEDGSYDVEAIPTFINIRTVIGLGSKSAGDAKAHGAAFGPEDVASIKRHFGMDPEKHFVISDQVLQFYRTARPRGVELEQMWDERVKSYAAAFPQLYEEFRHRVEGKMTADWKALIPQKGDFPTSQTPSRKSAGLVCNPLAAGLKNMMVGTADLSPSVNMIWKGKVDFQHPDLRTTCGINGNYAGRAIASISNSLAAYSKRTILPITSTFFMFYIGLQQIHIATHDSIGTGEDDPTHQPIALAALYRAIPNILYICPCDSKETASAFIAALEAKVQKGAYIFNKEPNVQVTLLGVKSEIVFTVKTKKLLAKQFNIKARIVSFPSQQLFKWQSLKYKREECYTDARFLISSFGHSLPGAAVYRYFGFDENVKQGNISILRGEFQDLNPARH</sequence>
<dbReference type="InterPro" id="IPR005475">
    <property type="entry name" value="Transketolase-like_Pyr-bd"/>
</dbReference>
<dbReference type="InterPro" id="IPR009014">
    <property type="entry name" value="Transketo_C/PFOR_II"/>
</dbReference>
<reference evidence="6" key="1">
    <citation type="journal article" date="2020" name="Stud. Mycol.">
        <title>101 Dothideomycetes genomes: a test case for predicting lifestyles and emergence of pathogens.</title>
        <authorList>
            <person name="Haridas S."/>
            <person name="Albert R."/>
            <person name="Binder M."/>
            <person name="Bloem J."/>
            <person name="Labutti K."/>
            <person name="Salamov A."/>
            <person name="Andreopoulos B."/>
            <person name="Baker S."/>
            <person name="Barry K."/>
            <person name="Bills G."/>
            <person name="Bluhm B."/>
            <person name="Cannon C."/>
            <person name="Castanera R."/>
            <person name="Culley D."/>
            <person name="Daum C."/>
            <person name="Ezra D."/>
            <person name="Gonzalez J."/>
            <person name="Henrissat B."/>
            <person name="Kuo A."/>
            <person name="Liang C."/>
            <person name="Lipzen A."/>
            <person name="Lutzoni F."/>
            <person name="Magnuson J."/>
            <person name="Mondo S."/>
            <person name="Nolan M."/>
            <person name="Ohm R."/>
            <person name="Pangilinan J."/>
            <person name="Park H.-J."/>
            <person name="Ramirez L."/>
            <person name="Alfaro M."/>
            <person name="Sun H."/>
            <person name="Tritt A."/>
            <person name="Yoshinaga Y."/>
            <person name="Zwiers L.-H."/>
            <person name="Turgeon B."/>
            <person name="Goodwin S."/>
            <person name="Spatafora J."/>
            <person name="Crous P."/>
            <person name="Grigoriev I."/>
        </authorList>
    </citation>
    <scope>NUCLEOTIDE SEQUENCE</scope>
    <source>
        <strain evidence="6">CBS 122681</strain>
    </source>
</reference>
<evidence type="ECO:0000259" key="5">
    <source>
        <dbReference type="SMART" id="SM00861"/>
    </source>
</evidence>
<dbReference type="InterPro" id="IPR005474">
    <property type="entry name" value="Transketolase_N"/>
</dbReference>
<dbReference type="Pfam" id="PF02779">
    <property type="entry name" value="Transket_pyr"/>
    <property type="match status" value="1"/>
</dbReference>
<dbReference type="CDD" id="cd07033">
    <property type="entry name" value="TPP_PYR_DXS_TK_like"/>
    <property type="match status" value="1"/>
</dbReference>
<feature type="domain" description="Transketolase-like pyrimidine-binding" evidence="5">
    <location>
        <begin position="349"/>
        <end position="512"/>
    </location>
</feature>
<evidence type="ECO:0000256" key="4">
    <source>
        <dbReference type="ARBA" id="ARBA00007131"/>
    </source>
</evidence>
<dbReference type="OrthoDB" id="10267175at2759"/>
<dbReference type="GO" id="GO:0005634">
    <property type="term" value="C:nucleus"/>
    <property type="evidence" value="ECO:0007669"/>
    <property type="project" value="TreeGrafter"/>
</dbReference>
<dbReference type="CDD" id="cd02012">
    <property type="entry name" value="TPP_TK"/>
    <property type="match status" value="1"/>
</dbReference>
<accession>A0A6A6SRD6</accession>
<keyword evidence="7" id="KW-1185">Reference proteome</keyword>
<dbReference type="PANTHER" id="PTHR43522:SF6">
    <property type="entry name" value="TRANSKETOLASE-LIKE PYRIMIDINE-BINDING DOMAIN-CONTAINING PROTEIN-RELATED"/>
    <property type="match status" value="1"/>
</dbReference>
<evidence type="ECO:0000256" key="2">
    <source>
        <dbReference type="ARBA" id="ARBA00001946"/>
    </source>
</evidence>
<comment type="cofactor">
    <cofactor evidence="2">
        <name>Mg(2+)</name>
        <dbReference type="ChEBI" id="CHEBI:18420"/>
    </cofactor>
</comment>
<evidence type="ECO:0000313" key="6">
    <source>
        <dbReference type="EMBL" id="KAF2648948.1"/>
    </source>
</evidence>
<protein>
    <submittedName>
        <fullName evidence="6">Transketolase</fullName>
    </submittedName>
</protein>
<dbReference type="PANTHER" id="PTHR43522">
    <property type="entry name" value="TRANSKETOLASE"/>
    <property type="match status" value="1"/>
</dbReference>